<dbReference type="Proteomes" id="UP000182264">
    <property type="component" value="Chromosome"/>
</dbReference>
<dbReference type="Pfam" id="PF01594">
    <property type="entry name" value="AI-2E_transport"/>
    <property type="match status" value="1"/>
</dbReference>
<evidence type="ECO:0000313" key="7">
    <source>
        <dbReference type="EMBL" id="APG26235.1"/>
    </source>
</evidence>
<evidence type="ECO:0000256" key="6">
    <source>
        <dbReference type="SAM" id="Phobius"/>
    </source>
</evidence>
<evidence type="ECO:0000256" key="1">
    <source>
        <dbReference type="ARBA" id="ARBA00004141"/>
    </source>
</evidence>
<dbReference type="PANTHER" id="PTHR21716:SF64">
    <property type="entry name" value="AI-2 TRANSPORT PROTEIN TQSA"/>
    <property type="match status" value="1"/>
</dbReference>
<feature type="transmembrane region" description="Helical" evidence="6">
    <location>
        <begin position="288"/>
        <end position="310"/>
    </location>
</feature>
<evidence type="ECO:0000256" key="4">
    <source>
        <dbReference type="ARBA" id="ARBA00022989"/>
    </source>
</evidence>
<dbReference type="STRING" id="29542.A6070_00835"/>
<evidence type="ECO:0008006" key="9">
    <source>
        <dbReference type="Google" id="ProtNLM"/>
    </source>
</evidence>
<dbReference type="KEGG" id="pace:A6070_00835"/>
<protein>
    <recommendedName>
        <fullName evidence="9">AI-2E family transporter</fullName>
    </recommendedName>
</protein>
<keyword evidence="8" id="KW-1185">Reference proteome</keyword>
<comment type="similarity">
    <text evidence="2">Belongs to the autoinducer-2 exporter (AI-2E) (TC 2.A.86) family.</text>
</comment>
<dbReference type="AlphaFoldDB" id="A0A1L3GK25"/>
<feature type="transmembrane region" description="Helical" evidence="6">
    <location>
        <begin position="199"/>
        <end position="226"/>
    </location>
</feature>
<evidence type="ECO:0000256" key="5">
    <source>
        <dbReference type="ARBA" id="ARBA00023136"/>
    </source>
</evidence>
<evidence type="ECO:0000256" key="3">
    <source>
        <dbReference type="ARBA" id="ARBA00022692"/>
    </source>
</evidence>
<comment type="subcellular location">
    <subcellularLocation>
        <location evidence="1">Membrane</location>
        <topology evidence="1">Multi-pass membrane protein</topology>
    </subcellularLocation>
</comment>
<name>A0A1L3GK25_SYNAC</name>
<sequence>MAPPSVSVSNVFVTLASLVIVAAGLNAGKVILVPFLLSAFIAILGASPMFWLQRRGLPVWLALTIVMLAVFLAGLLLAGLVGTSVAAFSENLPLYENRLRQLLDTLIAWLDSINIHLSGPALSEAFDPGAVMKLVATLFNAITNMLANGVLVLMTVIFMLLEASGMPAKLRTVLGPSRRFGGFDSFVRNLQHYMAIKTIVSLITGLLVTLVLVVIGVDFPLLWGLLAFLLNYVPNIGSIIAAVPAVLLAMVQLGPWQALFAALGYLAINLIMGNILEPRFMGHGLGLSPLIVFLSLLFWGWLLGPVGMLLSVPLTITAKIALDSHEDTRWAAVLLGPAVLPNQDAVSEKSPPEARHKP</sequence>
<keyword evidence="3 6" id="KW-0812">Transmembrane</keyword>
<dbReference type="RefSeq" id="WP_072288066.1">
    <property type="nucleotide sequence ID" value="NZ_CP015455.1"/>
</dbReference>
<feature type="transmembrane region" description="Helical" evidence="6">
    <location>
        <begin position="258"/>
        <end position="276"/>
    </location>
</feature>
<gene>
    <name evidence="7" type="ORF">A7E75_06890</name>
</gene>
<dbReference type="GO" id="GO:0016020">
    <property type="term" value="C:membrane"/>
    <property type="evidence" value="ECO:0007669"/>
    <property type="project" value="UniProtKB-SubCell"/>
</dbReference>
<proteinExistence type="inferred from homology"/>
<evidence type="ECO:0000313" key="8">
    <source>
        <dbReference type="Proteomes" id="UP000182264"/>
    </source>
</evidence>
<keyword evidence="5 6" id="KW-0472">Membrane</keyword>
<dbReference type="PANTHER" id="PTHR21716">
    <property type="entry name" value="TRANSMEMBRANE PROTEIN"/>
    <property type="match status" value="1"/>
</dbReference>
<accession>A0A1L3GK25</accession>
<feature type="transmembrane region" description="Helical" evidence="6">
    <location>
        <begin position="7"/>
        <end position="25"/>
    </location>
</feature>
<feature type="transmembrane region" description="Helical" evidence="6">
    <location>
        <begin position="59"/>
        <end position="88"/>
    </location>
</feature>
<dbReference type="OrthoDB" id="9799225at2"/>
<keyword evidence="4 6" id="KW-1133">Transmembrane helix</keyword>
<dbReference type="EMBL" id="CP015518">
    <property type="protein sequence ID" value="APG26235.1"/>
    <property type="molecule type" value="Genomic_DNA"/>
</dbReference>
<feature type="transmembrane region" description="Helical" evidence="6">
    <location>
        <begin position="232"/>
        <end position="251"/>
    </location>
</feature>
<dbReference type="InterPro" id="IPR002549">
    <property type="entry name" value="AI-2E-like"/>
</dbReference>
<feature type="transmembrane region" description="Helical" evidence="6">
    <location>
        <begin position="141"/>
        <end position="161"/>
    </location>
</feature>
<evidence type="ECO:0000256" key="2">
    <source>
        <dbReference type="ARBA" id="ARBA00009773"/>
    </source>
</evidence>
<organism evidence="7 8">
    <name type="scientific">Syntrophotalea acetylenica</name>
    <name type="common">Pelobacter acetylenicus</name>
    <dbReference type="NCBI Taxonomy" id="29542"/>
    <lineage>
        <taxon>Bacteria</taxon>
        <taxon>Pseudomonadati</taxon>
        <taxon>Thermodesulfobacteriota</taxon>
        <taxon>Desulfuromonadia</taxon>
        <taxon>Desulfuromonadales</taxon>
        <taxon>Syntrophotaleaceae</taxon>
        <taxon>Syntrophotalea</taxon>
    </lineage>
</organism>
<reference evidence="7 8" key="1">
    <citation type="journal article" date="2017" name="Genome Announc.">
        <title>Complete Genome Sequences of Two Acetylene-Fermenting Pelobacter acetylenicus Strains.</title>
        <authorList>
            <person name="Sutton J.M."/>
            <person name="Baesman S.M."/>
            <person name="Fierst J.L."/>
            <person name="Poret-Peterson A.T."/>
            <person name="Oremland R.S."/>
            <person name="Dunlap D.S."/>
            <person name="Akob D.M."/>
        </authorList>
    </citation>
    <scope>NUCLEOTIDE SEQUENCE [LARGE SCALE GENOMIC DNA]</scope>
    <source>
        <strain evidence="7 8">DSM 3247</strain>
    </source>
</reference>
<dbReference type="GO" id="GO:0055085">
    <property type="term" value="P:transmembrane transport"/>
    <property type="evidence" value="ECO:0007669"/>
    <property type="project" value="TreeGrafter"/>
</dbReference>
<feature type="transmembrane region" description="Helical" evidence="6">
    <location>
        <begin position="31"/>
        <end position="52"/>
    </location>
</feature>